<feature type="region of interest" description="Disordered" evidence="1">
    <location>
        <begin position="70"/>
        <end position="101"/>
    </location>
</feature>
<sequence>MLTAMISDAAPVGGGAAGGQRGRGDGGRSGVQAPPLAATHEAHEAAAGEELRAGGDARLAAGLPEDRAIARGAAGRQSKRAAGRRVAREEDGTDRKRDGESEDVAAVVVHGRRSRASALNSVAGGSVTATGDAVGRRASRPVRAAAGGVVTELDRPSPFSRQGTCKRDGHRCRHDPRLFRWLELKLKRAQSPKGTASTSVSVSCGRGDDGGGQRQRPHRRSWRLWWQRVRGTAAHAPLLPARPALLLPPPPMPAACAQLASCFPAVRCPHRPRFAVDRLSLSQVAVAAVAASFSCVVLTGPPRREGGSEREMRKERRGGER</sequence>
<accession>A0A679BA06</accession>
<evidence type="ECO:0000313" key="2">
    <source>
        <dbReference type="EMBL" id="BBD82548.1"/>
    </source>
</evidence>
<protein>
    <submittedName>
        <fullName evidence="2">Uncharacterized protein</fullName>
    </submittedName>
</protein>
<dbReference type="EMBL" id="AP011490">
    <property type="protein sequence ID" value="BBD82548.1"/>
    <property type="molecule type" value="Genomic_DNA"/>
</dbReference>
<feature type="compositionally biased region" description="Basic and acidic residues" evidence="1">
    <location>
        <begin position="40"/>
        <end position="55"/>
    </location>
</feature>
<feature type="compositionally biased region" description="Gly residues" evidence="1">
    <location>
        <begin position="12"/>
        <end position="21"/>
    </location>
</feature>
<feature type="compositionally biased region" description="Basic and acidic residues" evidence="1">
    <location>
        <begin position="86"/>
        <end position="99"/>
    </location>
</feature>
<gene>
    <name evidence="2" type="primary">K0149H02.23</name>
</gene>
<organism evidence="2">
    <name type="scientific">Oryza sativa subsp. indica</name>
    <name type="common">Rice</name>
    <dbReference type="NCBI Taxonomy" id="39946"/>
    <lineage>
        <taxon>Eukaryota</taxon>
        <taxon>Viridiplantae</taxon>
        <taxon>Streptophyta</taxon>
        <taxon>Embryophyta</taxon>
        <taxon>Tracheophyta</taxon>
        <taxon>Spermatophyta</taxon>
        <taxon>Magnoliopsida</taxon>
        <taxon>Liliopsida</taxon>
        <taxon>Poales</taxon>
        <taxon>Poaceae</taxon>
        <taxon>BOP clade</taxon>
        <taxon>Oryzoideae</taxon>
        <taxon>Oryzeae</taxon>
        <taxon>Oryzinae</taxon>
        <taxon>Oryza</taxon>
        <taxon>Oryza sativa</taxon>
    </lineage>
</organism>
<feature type="region of interest" description="Disordered" evidence="1">
    <location>
        <begin position="190"/>
        <end position="217"/>
    </location>
</feature>
<feature type="compositionally biased region" description="Low complexity" evidence="1">
    <location>
        <begin position="30"/>
        <end position="39"/>
    </location>
</feature>
<proteinExistence type="predicted"/>
<feature type="region of interest" description="Disordered" evidence="1">
    <location>
        <begin position="300"/>
        <end position="321"/>
    </location>
</feature>
<feature type="compositionally biased region" description="Polar residues" evidence="1">
    <location>
        <begin position="192"/>
        <end position="202"/>
    </location>
</feature>
<dbReference type="AlphaFoldDB" id="A0A679BA06"/>
<feature type="compositionally biased region" description="Basic and acidic residues" evidence="1">
    <location>
        <begin position="302"/>
        <end position="321"/>
    </location>
</feature>
<name>A0A679BA06_ORYSI</name>
<evidence type="ECO:0000256" key="1">
    <source>
        <dbReference type="SAM" id="MobiDB-lite"/>
    </source>
</evidence>
<feature type="region of interest" description="Disordered" evidence="1">
    <location>
        <begin position="1"/>
        <end position="57"/>
    </location>
</feature>
<reference evidence="2" key="1">
    <citation type="submission" date="2009-05" db="EMBL/GenBank/DDBJ databases">
        <title>Oryza sativa Indica Group genomic DNA, chromosome 11, BAC clone:K0149H02, cultivar:Kasalath.</title>
        <authorList>
            <person name="Matsumoto T."/>
            <person name="Wu J."/>
            <person name="Kanamori H."/>
        </authorList>
    </citation>
    <scope>NUCLEOTIDE SEQUENCE</scope>
</reference>